<keyword evidence="2" id="KW-0479">Metal-binding</keyword>
<dbReference type="Pfam" id="PF08600">
    <property type="entry name" value="NuBaID_C"/>
    <property type="match status" value="1"/>
</dbReference>
<name>A0A914PN97_9BILA</name>
<evidence type="ECO:0000256" key="2">
    <source>
        <dbReference type="ARBA" id="ARBA00022723"/>
    </source>
</evidence>
<reference evidence="10" key="1">
    <citation type="submission" date="2022-11" db="UniProtKB">
        <authorList>
            <consortium name="WormBaseParasite"/>
        </authorList>
    </citation>
    <scope>IDENTIFICATION</scope>
</reference>
<comment type="subcellular location">
    <subcellularLocation>
        <location evidence="1">Nucleus</location>
    </subcellularLocation>
</comment>
<evidence type="ECO:0000259" key="8">
    <source>
        <dbReference type="Pfam" id="PF08600"/>
    </source>
</evidence>
<evidence type="ECO:0000256" key="3">
    <source>
        <dbReference type="ARBA" id="ARBA00022771"/>
    </source>
</evidence>
<dbReference type="Pfam" id="PF07967">
    <property type="entry name" value="zf-C3HC"/>
    <property type="match status" value="1"/>
</dbReference>
<dbReference type="Proteomes" id="UP000887578">
    <property type="component" value="Unplaced"/>
</dbReference>
<sequence length="318" mass="36731">MESPSPASSTKLNNSISQFKEDYEKFVAPLKAFNEESPGRQRSQEHQEIGQEAYMKRLESFNKFRGSWLNLPSKISPVALASHGWSVYNENTVKCKECNAFLSVKVESSSPGDFDEQKHAIKYISSQIRFGHDTRCFWHSKIILQLPDEDFNFREAFMLVKLSLRRHKDSPFEFSKTFNNKPILDEKMEQYLSILLKEDEKACMLAFHGWLPDSSSEKNLSDGLKCRFCAARIGIDPYSMKMPFNPIKFHERYCPVRVNTVDYQENVLVRNMDDLNTSNNIVESLRGIQDYIDYYKSPSEENVLNAEAEISNVPTADN</sequence>
<feature type="domain" description="NuBaID C-terminal" evidence="8">
    <location>
        <begin position="202"/>
        <end position="260"/>
    </location>
</feature>
<dbReference type="GO" id="GO:0005634">
    <property type="term" value="C:nucleus"/>
    <property type="evidence" value="ECO:0007669"/>
    <property type="project" value="UniProtKB-SubCell"/>
</dbReference>
<organism evidence="9 10">
    <name type="scientific">Panagrolaimus davidi</name>
    <dbReference type="NCBI Taxonomy" id="227884"/>
    <lineage>
        <taxon>Eukaryota</taxon>
        <taxon>Metazoa</taxon>
        <taxon>Ecdysozoa</taxon>
        <taxon>Nematoda</taxon>
        <taxon>Chromadorea</taxon>
        <taxon>Rhabditida</taxon>
        <taxon>Tylenchina</taxon>
        <taxon>Panagrolaimomorpha</taxon>
        <taxon>Panagrolaimoidea</taxon>
        <taxon>Panagrolaimidae</taxon>
        <taxon>Panagrolaimus</taxon>
    </lineage>
</organism>
<keyword evidence="5" id="KW-0539">Nucleus</keyword>
<proteinExistence type="predicted"/>
<keyword evidence="4" id="KW-0862">Zinc</keyword>
<protein>
    <submittedName>
        <fullName evidence="10">C3HC-type domain-containing protein</fullName>
    </submittedName>
</protein>
<dbReference type="GO" id="GO:0008270">
    <property type="term" value="F:zinc ion binding"/>
    <property type="evidence" value="ECO:0007669"/>
    <property type="project" value="UniProtKB-KW"/>
</dbReference>
<keyword evidence="3" id="KW-0863">Zinc-finger</keyword>
<evidence type="ECO:0000313" key="10">
    <source>
        <dbReference type="WBParaSite" id="PDA_v2.g1952.t1"/>
    </source>
</evidence>
<dbReference type="InterPro" id="IPR012935">
    <property type="entry name" value="NuBaID_N"/>
</dbReference>
<evidence type="ECO:0000256" key="1">
    <source>
        <dbReference type="ARBA" id="ARBA00004123"/>
    </source>
</evidence>
<dbReference type="AlphaFoldDB" id="A0A914PN97"/>
<dbReference type="InterPro" id="IPR013909">
    <property type="entry name" value="NuBaID_C"/>
</dbReference>
<evidence type="ECO:0000256" key="6">
    <source>
        <dbReference type="ARBA" id="ARBA00044931"/>
    </source>
</evidence>
<dbReference type="PANTHER" id="PTHR15835">
    <property type="entry name" value="NUCLEAR-INTERACTING PARTNER OF ALK"/>
    <property type="match status" value="1"/>
</dbReference>
<evidence type="ECO:0000256" key="4">
    <source>
        <dbReference type="ARBA" id="ARBA00022833"/>
    </source>
</evidence>
<dbReference type="PANTHER" id="PTHR15835:SF6">
    <property type="entry name" value="ZINC FINGER C3HC-TYPE PROTEIN 1"/>
    <property type="match status" value="1"/>
</dbReference>
<evidence type="ECO:0000256" key="5">
    <source>
        <dbReference type="ARBA" id="ARBA00023242"/>
    </source>
</evidence>
<keyword evidence="9" id="KW-1185">Reference proteome</keyword>
<evidence type="ECO:0000259" key="7">
    <source>
        <dbReference type="Pfam" id="PF07967"/>
    </source>
</evidence>
<accession>A0A914PN97</accession>
<feature type="domain" description="C3HC-type" evidence="7">
    <location>
        <begin position="51"/>
        <end position="141"/>
    </location>
</feature>
<dbReference type="WBParaSite" id="PDA_v2.g1952.t1">
    <property type="protein sequence ID" value="PDA_v2.g1952.t1"/>
    <property type="gene ID" value="PDA_v2.g1952"/>
</dbReference>
<comment type="function">
    <text evidence="6">Required for proper positioning of a substantial amount of TPR at the nuclear basket (NB) through interaction with TPR.</text>
</comment>
<evidence type="ECO:0000313" key="9">
    <source>
        <dbReference type="Proteomes" id="UP000887578"/>
    </source>
</evidence>